<dbReference type="HOGENOM" id="CLU_131047_2_0_14"/>
<gene>
    <name evidence="7" type="primary">rpmD</name>
    <name evidence="7" type="ordered locus">ATP_00359</name>
</gene>
<dbReference type="eggNOG" id="COG1841">
    <property type="taxonomic scope" value="Bacteria"/>
</dbReference>
<keyword evidence="3 7" id="KW-0689">Ribosomal protein</keyword>
<dbReference type="HAMAP" id="MF_01371_B">
    <property type="entry name" value="Ribosomal_uL30_B"/>
    <property type="match status" value="1"/>
</dbReference>
<dbReference type="Proteomes" id="UP000002020">
    <property type="component" value="Chromosome"/>
</dbReference>
<evidence type="ECO:0000256" key="2">
    <source>
        <dbReference type="ARBA" id="ARBA00011838"/>
    </source>
</evidence>
<dbReference type="NCBIfam" id="TIGR01308">
    <property type="entry name" value="rpmD_bact"/>
    <property type="match status" value="1"/>
</dbReference>
<dbReference type="GO" id="GO:0015934">
    <property type="term" value="C:large ribosomal subunit"/>
    <property type="evidence" value="ECO:0007669"/>
    <property type="project" value="InterPro"/>
</dbReference>
<dbReference type="InterPro" id="IPR036919">
    <property type="entry name" value="Ribo_uL30_ferredoxin-like_sf"/>
</dbReference>
<name>B3R009_PHYMT</name>
<accession>B3R009</accession>
<keyword evidence="4" id="KW-0687">Ribonucleoprotein</keyword>
<evidence type="ECO:0000256" key="5">
    <source>
        <dbReference type="ARBA" id="ARBA00035492"/>
    </source>
</evidence>
<evidence type="ECO:0000256" key="1">
    <source>
        <dbReference type="ARBA" id="ARBA00007594"/>
    </source>
</evidence>
<evidence type="ECO:0000313" key="8">
    <source>
        <dbReference type="Proteomes" id="UP000002020"/>
    </source>
</evidence>
<comment type="similarity">
    <text evidence="1">Belongs to the universal ribosomal protein uL30 family.</text>
</comment>
<evidence type="ECO:0000256" key="4">
    <source>
        <dbReference type="ARBA" id="ARBA00023274"/>
    </source>
</evidence>
<dbReference type="GO" id="GO:0003735">
    <property type="term" value="F:structural constituent of ribosome"/>
    <property type="evidence" value="ECO:0007669"/>
    <property type="project" value="InterPro"/>
</dbReference>
<dbReference type="CDD" id="cd01658">
    <property type="entry name" value="Ribosomal_L30"/>
    <property type="match status" value="1"/>
</dbReference>
<proteinExistence type="inferred from homology"/>
<dbReference type="InterPro" id="IPR016082">
    <property type="entry name" value="Ribosomal_uL30_ferredoxin-like"/>
</dbReference>
<dbReference type="SUPFAM" id="SSF55129">
    <property type="entry name" value="Ribosomal protein L30p/L7e"/>
    <property type="match status" value="1"/>
</dbReference>
<feature type="domain" description="Large ribosomal subunit protein uL30-like ferredoxin-like fold" evidence="6">
    <location>
        <begin position="7"/>
        <end position="56"/>
    </location>
</feature>
<evidence type="ECO:0000259" key="6">
    <source>
        <dbReference type="Pfam" id="PF00327"/>
    </source>
</evidence>
<dbReference type="Pfam" id="PF00327">
    <property type="entry name" value="Ribosomal_L30"/>
    <property type="match status" value="1"/>
</dbReference>
<sequence>MKKPQFIIILNKSLIARTKSQIQTAHILGLRKINQKVIKDDNPVNRGMIRKIYHLVTIEKL</sequence>
<dbReference type="STRING" id="37692.ATP_00359"/>
<dbReference type="KEGG" id="pml:ATP_00359"/>
<protein>
    <recommendedName>
        <fullName evidence="5">50S ribosomal protein L30</fullName>
    </recommendedName>
</protein>
<dbReference type="Gene3D" id="3.30.1390.20">
    <property type="entry name" value="Ribosomal protein L30, ferredoxin-like fold domain"/>
    <property type="match status" value="1"/>
</dbReference>
<evidence type="ECO:0000313" key="7">
    <source>
        <dbReference type="EMBL" id="CAP18546.1"/>
    </source>
</evidence>
<reference evidence="7 8" key="1">
    <citation type="journal article" date="2008" name="BMC Genomics">
        <title>The linear chromosome of the plant-pathogenic mycoplasma 'Candidatus Phytoplasma mali'.</title>
        <authorList>
            <person name="Kube M."/>
            <person name="Schneider B."/>
            <person name="Kuhl H."/>
            <person name="Dandekar T."/>
            <person name="Heitmann K."/>
            <person name="Migdoll A.M."/>
            <person name="Reinhardt R."/>
            <person name="Seemueller E."/>
        </authorList>
    </citation>
    <scope>NUCLEOTIDE SEQUENCE [LARGE SCALE GENOMIC DNA]</scope>
    <source>
        <strain evidence="7 8">AT</strain>
    </source>
</reference>
<comment type="subunit">
    <text evidence="2">Part of the 50S ribosomal subunit.</text>
</comment>
<dbReference type="EMBL" id="CU469464">
    <property type="protein sequence ID" value="CAP18546.1"/>
    <property type="molecule type" value="Genomic_DNA"/>
</dbReference>
<dbReference type="InterPro" id="IPR005996">
    <property type="entry name" value="Ribosomal_uL30_bac-type"/>
</dbReference>
<dbReference type="PIRSF" id="PIRSF002211">
    <property type="entry name" value="Ribosomal_L30_bac-type"/>
    <property type="match status" value="1"/>
</dbReference>
<evidence type="ECO:0000256" key="3">
    <source>
        <dbReference type="ARBA" id="ARBA00022980"/>
    </source>
</evidence>
<keyword evidence="8" id="KW-1185">Reference proteome</keyword>
<dbReference type="GO" id="GO:0006412">
    <property type="term" value="P:translation"/>
    <property type="evidence" value="ECO:0007669"/>
    <property type="project" value="InterPro"/>
</dbReference>
<organism evidence="7 8">
    <name type="scientific">Phytoplasma mali (strain AT)</name>
    <dbReference type="NCBI Taxonomy" id="482235"/>
    <lineage>
        <taxon>Bacteria</taxon>
        <taxon>Bacillati</taxon>
        <taxon>Mycoplasmatota</taxon>
        <taxon>Mollicutes</taxon>
        <taxon>Acholeplasmatales</taxon>
        <taxon>Acholeplasmataceae</taxon>
        <taxon>Candidatus Phytoplasma</taxon>
        <taxon>16SrX (Apple proliferation group)</taxon>
    </lineage>
</organism>
<dbReference type="AlphaFoldDB" id="B3R009"/>